<keyword evidence="5" id="KW-1185">Reference proteome</keyword>
<dbReference type="STRING" id="59895.A0A103XFN7"/>
<dbReference type="GO" id="GO:0046872">
    <property type="term" value="F:metal ion binding"/>
    <property type="evidence" value="ECO:0007669"/>
    <property type="project" value="UniProtKB-KW"/>
</dbReference>
<dbReference type="GO" id="GO:0008239">
    <property type="term" value="F:dipeptidyl-peptidase activity"/>
    <property type="evidence" value="ECO:0007669"/>
    <property type="project" value="EnsemblPlants"/>
</dbReference>
<dbReference type="InterPro" id="IPR015797">
    <property type="entry name" value="NUDIX_hydrolase-like_dom_sf"/>
</dbReference>
<evidence type="ECO:0000313" key="5">
    <source>
        <dbReference type="Proteomes" id="UP000243975"/>
    </source>
</evidence>
<dbReference type="InterPro" id="IPR039461">
    <property type="entry name" value="Peptidase_M49"/>
</dbReference>
<name>A0A103XFN7_CYNCS</name>
<dbReference type="Proteomes" id="UP000243975">
    <property type="component" value="Unassembled WGS sequence"/>
</dbReference>
<evidence type="ECO:0000313" key="4">
    <source>
        <dbReference type="EMBL" id="KVH89823.1"/>
    </source>
</evidence>
<dbReference type="AlphaFoldDB" id="A0A103XFN7"/>
<comment type="caution">
    <text evidence="4">The sequence shown here is derived from an EMBL/GenBank/DDBJ whole genome shotgun (WGS) entry which is preliminary data.</text>
</comment>
<dbReference type="GO" id="GO:0016791">
    <property type="term" value="F:phosphatase activity"/>
    <property type="evidence" value="ECO:0007669"/>
    <property type="project" value="EnsemblPlants"/>
</dbReference>
<dbReference type="OMA" id="IFYLQIW"/>
<sequence length="676" mass="75859">MGNTTEEEHFDVLTETGQKTGFSKARGLVHKDGDYHRAVHVWIFAESTQQLLLQQRAVCKDAWPGLWDISSAGHISAGDASLITASVTNNGNFINNEFDDVYLESEVSAVKYISIEEYKQAVVKEDPQYVPVNVDGQYGQLFDIINKRYQCDVEARSLDLQKKLNRYAPFSLSAELTGLTEGDKEALVLLIHAARMMDDIFHQQVWCSNPSLREWLKGRASMSQFDNLKWLYYSINKSPWSSLDENEAFLTTADSAIKLLPEATKPIGGWKGLEYKTAFPIQKPPGLSDDEKQDASGFFSVVRRHRDFLSNNIVSSASDLYSIPYSQEYSAFLAKTAELLHKAGDLTSSPSLKRLLHSKADAFLSNDYYDSDIAWIELDSKVDVTIGPYETYEDVLFGYKATFEAFVGVRDDKATDQVKLFGDHLQVLEQNLPLDAVYKSSEVISAPIRVVQLVYNSGDVKGPQTVAFNLPNDERIVNDRGTSMVMLKNEQRELVDFDSFFTHTICHECCHGIGPHTITLPNDQKSTVRLELQELHSALEEAKADIGLLPESLVKSMYVSFLAGCFRSVRFGLEEAHGKGQALQFNWLFEKGAFVLHPDETFSVDFDKIEDAVESLSRVILTTQAKGDKEAAQELLAKYCVMTNPLKVALEKLEMVQVPVDITPEFPIVDELLGKK</sequence>
<dbReference type="PROSITE" id="PS51462">
    <property type="entry name" value="NUDIX"/>
    <property type="match status" value="1"/>
</dbReference>
<dbReference type="PANTHER" id="PTHR23422">
    <property type="entry name" value="DIPEPTIDYL PEPTIDASE III-RELATED"/>
    <property type="match status" value="1"/>
</dbReference>
<evidence type="ECO:0000256" key="1">
    <source>
        <dbReference type="ARBA" id="ARBA00022723"/>
    </source>
</evidence>
<dbReference type="Pfam" id="PF03571">
    <property type="entry name" value="Peptidase_M49"/>
    <property type="match status" value="1"/>
</dbReference>
<dbReference type="EMBL" id="LEKV01005137">
    <property type="protein sequence ID" value="KVH89823.1"/>
    <property type="molecule type" value="Genomic_DNA"/>
</dbReference>
<reference evidence="4 5" key="1">
    <citation type="journal article" date="2016" name="Sci. Rep.">
        <title>The genome sequence of the outbreeding globe artichoke constructed de novo incorporating a phase-aware low-pass sequencing strategy of F1 progeny.</title>
        <authorList>
            <person name="Scaglione D."/>
            <person name="Reyes-Chin-Wo S."/>
            <person name="Acquadro A."/>
            <person name="Froenicke L."/>
            <person name="Portis E."/>
            <person name="Beitel C."/>
            <person name="Tirone M."/>
            <person name="Mauro R."/>
            <person name="Lo Monaco A."/>
            <person name="Mauromicale G."/>
            <person name="Faccioli P."/>
            <person name="Cattivelli L."/>
            <person name="Rieseberg L."/>
            <person name="Michelmore R."/>
            <person name="Lanteri S."/>
        </authorList>
    </citation>
    <scope>NUCLEOTIDE SEQUENCE [LARGE SCALE GENOMIC DNA]</scope>
    <source>
        <strain evidence="4">2C</strain>
    </source>
</reference>
<feature type="domain" description="Nudix hydrolase" evidence="3">
    <location>
        <begin position="34"/>
        <end position="233"/>
    </location>
</feature>
<keyword evidence="2 4" id="KW-0378">Hydrolase</keyword>
<evidence type="ECO:0000256" key="2">
    <source>
        <dbReference type="ARBA" id="ARBA00022801"/>
    </source>
</evidence>
<organism evidence="4 5">
    <name type="scientific">Cynara cardunculus var. scolymus</name>
    <name type="common">Globe artichoke</name>
    <name type="synonym">Cynara scolymus</name>
    <dbReference type="NCBI Taxonomy" id="59895"/>
    <lineage>
        <taxon>Eukaryota</taxon>
        <taxon>Viridiplantae</taxon>
        <taxon>Streptophyta</taxon>
        <taxon>Embryophyta</taxon>
        <taxon>Tracheophyta</taxon>
        <taxon>Spermatophyta</taxon>
        <taxon>Magnoliopsida</taxon>
        <taxon>eudicotyledons</taxon>
        <taxon>Gunneridae</taxon>
        <taxon>Pentapetalae</taxon>
        <taxon>asterids</taxon>
        <taxon>campanulids</taxon>
        <taxon>Asterales</taxon>
        <taxon>Asteraceae</taxon>
        <taxon>Carduoideae</taxon>
        <taxon>Cardueae</taxon>
        <taxon>Carduinae</taxon>
        <taxon>Cynara</taxon>
    </lineage>
</organism>
<dbReference type="InterPro" id="IPR000086">
    <property type="entry name" value="NUDIX_hydrolase_dom"/>
</dbReference>
<dbReference type="GO" id="GO:0005737">
    <property type="term" value="C:cytoplasm"/>
    <property type="evidence" value="ECO:0007669"/>
    <property type="project" value="TreeGrafter"/>
</dbReference>
<keyword evidence="1" id="KW-0479">Metal-binding</keyword>
<dbReference type="PANTHER" id="PTHR23422:SF9">
    <property type="entry name" value="ZN-DEPENDENT HYDROLASE"/>
    <property type="match status" value="1"/>
</dbReference>
<dbReference type="Gene3D" id="3.90.79.10">
    <property type="entry name" value="Nucleoside Triphosphate Pyrophosphohydrolase"/>
    <property type="match status" value="1"/>
</dbReference>
<evidence type="ECO:0000259" key="3">
    <source>
        <dbReference type="PROSITE" id="PS51462"/>
    </source>
</evidence>
<proteinExistence type="predicted"/>
<dbReference type="CDD" id="cd04692">
    <property type="entry name" value="NUDIX_Hydrolase"/>
    <property type="match status" value="1"/>
</dbReference>
<gene>
    <name evidence="4" type="ORF">Ccrd_008183</name>
</gene>
<dbReference type="Gene3D" id="3.30.540.30">
    <property type="match status" value="1"/>
</dbReference>
<protein>
    <submittedName>
        <fullName evidence="4">NUDIX hydrolase domain-containing protein</fullName>
    </submittedName>
</protein>
<dbReference type="Gramene" id="KVH89823">
    <property type="protein sequence ID" value="KVH89823"/>
    <property type="gene ID" value="Ccrd_008183"/>
</dbReference>
<dbReference type="SUPFAM" id="SSF55811">
    <property type="entry name" value="Nudix"/>
    <property type="match status" value="1"/>
</dbReference>
<accession>A0A103XFN7</accession>